<organism evidence="2 3">
    <name type="scientific">Methanohalarchaeum thermophilum</name>
    <dbReference type="NCBI Taxonomy" id="1903181"/>
    <lineage>
        <taxon>Archaea</taxon>
        <taxon>Methanobacteriati</taxon>
        <taxon>Methanobacteriota</taxon>
        <taxon>Methanonatronarchaeia</taxon>
        <taxon>Methanonatronarchaeales</taxon>
        <taxon>Methanonatronarchaeaceae</taxon>
        <taxon>Candidatus Methanohalarchaeum</taxon>
    </lineage>
</organism>
<dbReference type="InParanoid" id="A0A1Q6DXR5"/>
<gene>
    <name evidence="2" type="ORF">BTN85_1654</name>
</gene>
<protein>
    <submittedName>
        <fullName evidence="2">Uncharacterized protein</fullName>
    </submittedName>
</protein>
<dbReference type="EMBL" id="MSDW01000001">
    <property type="protein sequence ID" value="OKY79147.1"/>
    <property type="molecule type" value="Genomic_DNA"/>
</dbReference>
<comment type="caution">
    <text evidence="2">The sequence shown here is derived from an EMBL/GenBank/DDBJ whole genome shotgun (WGS) entry which is preliminary data.</text>
</comment>
<evidence type="ECO:0000313" key="3">
    <source>
        <dbReference type="Proteomes" id="UP000185744"/>
    </source>
</evidence>
<reference evidence="2" key="1">
    <citation type="submission" date="2016-12" db="EMBL/GenBank/DDBJ databases">
        <title>Discovery of methanogenic haloarchaea.</title>
        <authorList>
            <person name="Sorokin D.Y."/>
            <person name="Makarova K.S."/>
            <person name="Abbas B."/>
            <person name="Ferrer M."/>
            <person name="Golyshin P.N."/>
        </authorList>
    </citation>
    <scope>NUCLEOTIDE SEQUENCE [LARGE SCALE GENOMIC DNA]</scope>
    <source>
        <strain evidence="2">HMET1</strain>
    </source>
</reference>
<proteinExistence type="predicted"/>
<feature type="region of interest" description="Disordered" evidence="1">
    <location>
        <begin position="21"/>
        <end position="50"/>
    </location>
</feature>
<dbReference type="AlphaFoldDB" id="A0A1Q6DXR5"/>
<evidence type="ECO:0000313" key="2">
    <source>
        <dbReference type="EMBL" id="OKY79147.1"/>
    </source>
</evidence>
<name>A0A1Q6DXR5_METT1</name>
<feature type="compositionally biased region" description="Polar residues" evidence="1">
    <location>
        <begin position="35"/>
        <end position="50"/>
    </location>
</feature>
<evidence type="ECO:0000256" key="1">
    <source>
        <dbReference type="SAM" id="MobiDB-lite"/>
    </source>
</evidence>
<keyword evidence="3" id="KW-1185">Reference proteome</keyword>
<feature type="compositionally biased region" description="Basic and acidic residues" evidence="1">
    <location>
        <begin position="21"/>
        <end position="31"/>
    </location>
</feature>
<accession>A0A1Q6DXR5</accession>
<sequence length="50" mass="5739">MCLGKHWILCYGMETPEEMARGRHLETDSQKASRKSIQGTEKWNSNKASI</sequence>
<dbReference type="Proteomes" id="UP000185744">
    <property type="component" value="Unassembled WGS sequence"/>
</dbReference>